<feature type="domain" description="Glycoside hydrolase family 65 N-terminal" evidence="6">
    <location>
        <begin position="13"/>
        <end position="265"/>
    </location>
</feature>
<dbReference type="Pfam" id="PF03633">
    <property type="entry name" value="Glyco_hydro_65C"/>
    <property type="match status" value="1"/>
</dbReference>
<reference evidence="7 8" key="1">
    <citation type="submission" date="2019-02" db="EMBL/GenBank/DDBJ databases">
        <title>Bacterial novel species Mucilaginibacter sp. 17JY9-4 isolated from soil.</title>
        <authorList>
            <person name="Jung H.-Y."/>
        </authorList>
    </citation>
    <scope>NUCLEOTIDE SEQUENCE [LARGE SCALE GENOMIC DNA]</scope>
    <source>
        <strain evidence="7 8">17JY9-4</strain>
    </source>
</reference>
<dbReference type="Pfam" id="PF03636">
    <property type="entry name" value="Glyco_hydro_65N"/>
    <property type="match status" value="1"/>
</dbReference>
<dbReference type="GO" id="GO:0016757">
    <property type="term" value="F:glycosyltransferase activity"/>
    <property type="evidence" value="ECO:0007669"/>
    <property type="project" value="UniProtKB-ARBA"/>
</dbReference>
<organism evidence="7 8">
    <name type="scientific">Mucilaginibacter terrigena</name>
    <dbReference type="NCBI Taxonomy" id="2492395"/>
    <lineage>
        <taxon>Bacteria</taxon>
        <taxon>Pseudomonadati</taxon>
        <taxon>Bacteroidota</taxon>
        <taxon>Sphingobacteriia</taxon>
        <taxon>Sphingobacteriales</taxon>
        <taxon>Sphingobacteriaceae</taxon>
        <taxon>Mucilaginibacter</taxon>
    </lineage>
</organism>
<dbReference type="GO" id="GO:0005975">
    <property type="term" value="P:carbohydrate metabolic process"/>
    <property type="evidence" value="ECO:0007669"/>
    <property type="project" value="InterPro"/>
</dbReference>
<dbReference type="InterPro" id="IPR005195">
    <property type="entry name" value="Glyco_hydro_65_M"/>
</dbReference>
<dbReference type="InterPro" id="IPR037018">
    <property type="entry name" value="GH65_N"/>
</dbReference>
<dbReference type="Gene3D" id="1.50.10.10">
    <property type="match status" value="1"/>
</dbReference>
<dbReference type="OrthoDB" id="9758855at2"/>
<dbReference type="NCBIfam" id="NF010380">
    <property type="entry name" value="PRK13807.1"/>
    <property type="match status" value="1"/>
</dbReference>
<dbReference type="InterPro" id="IPR017045">
    <property type="entry name" value="Malt_Pase/Glycosyl_Hdrlase"/>
</dbReference>
<dbReference type="PIRSF" id="PIRSF036289">
    <property type="entry name" value="Glycosyl_hydrolase_malt_phosph"/>
    <property type="match status" value="1"/>
</dbReference>
<feature type="domain" description="Glycoside hydrolase family 65 C-terminal" evidence="5">
    <location>
        <begin position="698"/>
        <end position="757"/>
    </location>
</feature>
<feature type="binding site" evidence="3">
    <location>
        <begin position="601"/>
        <end position="602"/>
    </location>
    <ligand>
        <name>substrate</name>
    </ligand>
</feature>
<dbReference type="PANTHER" id="PTHR11051:SF14">
    <property type="entry name" value="MALTOSE PHOSPHORYLASE"/>
    <property type="match status" value="1"/>
</dbReference>
<evidence type="ECO:0000256" key="3">
    <source>
        <dbReference type="PIRSR" id="PIRSR036289-51"/>
    </source>
</evidence>
<proteinExistence type="inferred from homology"/>
<dbReference type="SUPFAM" id="SSF48208">
    <property type="entry name" value="Six-hairpin glycosidases"/>
    <property type="match status" value="1"/>
</dbReference>
<dbReference type="GO" id="GO:0030246">
    <property type="term" value="F:carbohydrate binding"/>
    <property type="evidence" value="ECO:0007669"/>
    <property type="project" value="InterPro"/>
</dbReference>
<evidence type="ECO:0000259" key="5">
    <source>
        <dbReference type="Pfam" id="PF03633"/>
    </source>
</evidence>
<dbReference type="InterPro" id="IPR005194">
    <property type="entry name" value="Glyco_hydro_65_C"/>
</dbReference>
<dbReference type="GO" id="GO:0004553">
    <property type="term" value="F:hydrolase activity, hydrolyzing O-glycosyl compounds"/>
    <property type="evidence" value="ECO:0007669"/>
    <property type="project" value="TreeGrafter"/>
</dbReference>
<dbReference type="RefSeq" id="WP_129875539.1">
    <property type="nucleotide sequence ID" value="NZ_SEWG01000002.1"/>
</dbReference>
<dbReference type="AlphaFoldDB" id="A0A4Q5LPP5"/>
<dbReference type="InterPro" id="IPR008928">
    <property type="entry name" value="6-hairpin_glycosidase_sf"/>
</dbReference>
<comment type="caution">
    <text evidence="7">The sequence shown here is derived from an EMBL/GenBank/DDBJ whole genome shotgun (WGS) entry which is preliminary data.</text>
</comment>
<dbReference type="Gene3D" id="2.70.98.40">
    <property type="entry name" value="Glycoside hydrolase, family 65, N-terminal domain"/>
    <property type="match status" value="1"/>
</dbReference>
<protein>
    <submittedName>
        <fullName evidence="7">Glycoside hydrolase family 65 protein</fullName>
    </submittedName>
</protein>
<keyword evidence="7" id="KW-0378">Hydrolase</keyword>
<evidence type="ECO:0000259" key="4">
    <source>
        <dbReference type="Pfam" id="PF03632"/>
    </source>
</evidence>
<feature type="domain" description="Glycoside hydrolase family 65 central catalytic" evidence="4">
    <location>
        <begin position="322"/>
        <end position="689"/>
    </location>
</feature>
<evidence type="ECO:0000313" key="8">
    <source>
        <dbReference type="Proteomes" id="UP000293331"/>
    </source>
</evidence>
<comment type="similarity">
    <text evidence="1">Belongs to the glycosyl hydrolase 65 family.</text>
</comment>
<dbReference type="EMBL" id="SEWG01000002">
    <property type="protein sequence ID" value="RYU91279.1"/>
    <property type="molecule type" value="Genomic_DNA"/>
</dbReference>
<name>A0A4Q5LPP5_9SPHI</name>
<dbReference type="InterPro" id="IPR005196">
    <property type="entry name" value="Glyco_hydro_65_N"/>
</dbReference>
<dbReference type="Proteomes" id="UP000293331">
    <property type="component" value="Unassembled WGS sequence"/>
</dbReference>
<evidence type="ECO:0000313" key="7">
    <source>
        <dbReference type="EMBL" id="RYU91279.1"/>
    </source>
</evidence>
<evidence type="ECO:0000256" key="1">
    <source>
        <dbReference type="ARBA" id="ARBA00006768"/>
    </source>
</evidence>
<dbReference type="Pfam" id="PF03632">
    <property type="entry name" value="Glyco_hydro_65m"/>
    <property type="match status" value="1"/>
</dbReference>
<feature type="binding site" evidence="3">
    <location>
        <begin position="357"/>
        <end position="358"/>
    </location>
    <ligand>
        <name>substrate</name>
    </ligand>
</feature>
<evidence type="ECO:0000259" key="6">
    <source>
        <dbReference type="Pfam" id="PF03636"/>
    </source>
</evidence>
<evidence type="ECO:0000256" key="2">
    <source>
        <dbReference type="PIRSR" id="PIRSR036289-50"/>
    </source>
</evidence>
<dbReference type="InterPro" id="IPR012341">
    <property type="entry name" value="6hp_glycosidase-like_sf"/>
</dbReference>
<dbReference type="SUPFAM" id="SSF74650">
    <property type="entry name" value="Galactose mutarotase-like"/>
    <property type="match status" value="1"/>
</dbReference>
<keyword evidence="8" id="KW-1185">Reference proteome</keyword>
<dbReference type="PANTHER" id="PTHR11051">
    <property type="entry name" value="GLYCOSYL HYDROLASE-RELATED"/>
    <property type="match status" value="1"/>
</dbReference>
<feature type="active site" description="Proton donor" evidence="2">
    <location>
        <position position="488"/>
    </location>
</feature>
<sequence length="770" mass="87793">MKEYFKVDEWKIIEEGFDPHYNKVAESVFSLGNGRMGQRANFEEAYSGETLQGNYVAGVYYPDKTRVGWWKNGYPEYFAKVLNATNWIGVDVWLGNEQLDLAKCEVLSFRRELNMKDGYLQRNFRAKTASGKEVDVEAIRFCSMVDDEAGAIKYTITPLNFEGEISLTPFIDGDIVNKDANYDEKFWDEVSKAIDTDNGYVQLRTKKTGFEVATAMKFTVEQEGKPVEIISNPIQKEKYIAAEVKLQAKQGQSITLTKYAVNVSSQNYPAAELVTRSADVLAIISAKGFDTMLAEQAAAWAKKWEHNDIIIEGDAAAQQGIRFNIFQLNQTYTGEDDRLNIGPKGFTGEKYGGSTYWDTEAYCVTFYLATAEQKVARNLLLYRYKQLGKAIDNAKLLGFKDGAALYPMVTMDGTECHNEWEITFEEIHRNGAIAYAIFNYVRYTGDEAYLTDYGLEVLIAISRFWAQRITWSDGRQQYVMLGVTGPNEYENNVNNNWYTSTIAVWCLKYTIEAIGKVKEANQPKYNDLVAKISFREEQECEKFADIIGKMYFAHDDKLGIFLQQDGYLDKEQILVKDLPATEQPLVKKWSWDRILRSVYIKQADVLQGLYFFEDNYDLDTIRRNYDFYEPRTVHESSLSPCVHAILAARLGDIERAYQFYLRTSRLDIDDYNNDTEDGCHITSMAGTWMSVVEGFGGMRVKDGMLSFNPLLPHQWKAFSFQVGFRGALLKVKVSGDGVLIKNLSAADHKLKVYGNEVFVKANNQLIVNAK</sequence>
<dbReference type="InterPro" id="IPR011013">
    <property type="entry name" value="Gal_mutarotase_sf_dom"/>
</dbReference>
<accession>A0A4Q5LPP5</accession>
<gene>
    <name evidence="7" type="ORF">EWM62_04885</name>
</gene>
<dbReference type="Gene3D" id="2.60.420.10">
    <property type="entry name" value="Maltose phosphorylase, domain 3"/>
    <property type="match status" value="1"/>
</dbReference>